<keyword evidence="1" id="KW-1133">Transmembrane helix</keyword>
<keyword evidence="1" id="KW-0812">Transmembrane</keyword>
<accession>A0A451BT64</accession>
<reference evidence="2" key="1">
    <citation type="submission" date="2019-02" db="EMBL/GenBank/DDBJ databases">
        <authorList>
            <person name="Gruber-Vodicka R. H."/>
            <person name="Seah K. B. B."/>
        </authorList>
    </citation>
    <scope>NUCLEOTIDE SEQUENCE</scope>
    <source>
        <strain evidence="2">BECK_S127</strain>
    </source>
</reference>
<evidence type="ECO:0000313" key="2">
    <source>
        <dbReference type="EMBL" id="VFK81447.1"/>
    </source>
</evidence>
<name>A0A451BT64_9GAMM</name>
<gene>
    <name evidence="2" type="ORF">BECKSD772D_GA0070982_13961</name>
</gene>
<dbReference type="EMBL" id="CAADHB010000396">
    <property type="protein sequence ID" value="VFK81447.1"/>
    <property type="molecule type" value="Genomic_DNA"/>
</dbReference>
<organism evidence="2">
    <name type="scientific">Candidatus Kentrum sp. SD</name>
    <dbReference type="NCBI Taxonomy" id="2126332"/>
    <lineage>
        <taxon>Bacteria</taxon>
        <taxon>Pseudomonadati</taxon>
        <taxon>Pseudomonadota</taxon>
        <taxon>Gammaproteobacteria</taxon>
        <taxon>Candidatus Kentrum</taxon>
    </lineage>
</organism>
<proteinExistence type="predicted"/>
<sequence length="175" mass="20775">MIKPTRISIMFEGLLELFSEVNVMENLLVFIINYFWVEEETDLDQLSKLIKILVEYSSPSYVYEANLSVVKLTQLYPELFIDYVNRLGQINNYNSNSNIYVKAAWDKSIWLCFMVKNSNLYIFDITDIYNYYNRDKNVHIFSKIIILWVKLILCSIFTIWARGVGPRFRSDQMSD</sequence>
<protein>
    <submittedName>
        <fullName evidence="2">Uncharacterized protein</fullName>
    </submittedName>
</protein>
<keyword evidence="1" id="KW-0472">Membrane</keyword>
<feature type="transmembrane region" description="Helical" evidence="1">
    <location>
        <begin position="140"/>
        <end position="161"/>
    </location>
</feature>
<evidence type="ECO:0000256" key="1">
    <source>
        <dbReference type="SAM" id="Phobius"/>
    </source>
</evidence>
<dbReference type="AlphaFoldDB" id="A0A451BT64"/>